<keyword evidence="9" id="KW-1185">Reference proteome</keyword>
<organism evidence="8 9">
    <name type="scientific">Loxostege sticticalis</name>
    <name type="common">Beet webworm moth</name>
    <dbReference type="NCBI Taxonomy" id="481309"/>
    <lineage>
        <taxon>Eukaryota</taxon>
        <taxon>Metazoa</taxon>
        <taxon>Ecdysozoa</taxon>
        <taxon>Arthropoda</taxon>
        <taxon>Hexapoda</taxon>
        <taxon>Insecta</taxon>
        <taxon>Pterygota</taxon>
        <taxon>Neoptera</taxon>
        <taxon>Endopterygota</taxon>
        <taxon>Lepidoptera</taxon>
        <taxon>Glossata</taxon>
        <taxon>Ditrysia</taxon>
        <taxon>Pyraloidea</taxon>
        <taxon>Crambidae</taxon>
        <taxon>Pyraustinae</taxon>
        <taxon>Loxostege</taxon>
    </lineage>
</organism>
<evidence type="ECO:0000256" key="6">
    <source>
        <dbReference type="ARBA" id="ARBA00023136"/>
    </source>
</evidence>
<reference evidence="8 9" key="1">
    <citation type="submission" date="2024-06" db="EMBL/GenBank/DDBJ databases">
        <title>A chromosome-level genome assembly of beet webworm, Loxostege sticticalis.</title>
        <authorList>
            <person name="Zhang Y."/>
        </authorList>
    </citation>
    <scope>NUCLEOTIDE SEQUENCE [LARGE SCALE GENOMIC DNA]</scope>
    <source>
        <strain evidence="8">AQ026</strain>
        <tissue evidence="8">Whole body</tissue>
    </source>
</reference>
<dbReference type="EMBL" id="JBEUOH010000004">
    <property type="protein sequence ID" value="KAL0894376.1"/>
    <property type="molecule type" value="Genomic_DNA"/>
</dbReference>
<dbReference type="Gene3D" id="2.60.40.1660">
    <property type="entry name" value="Na, k-atpase alpha subunit"/>
    <property type="match status" value="1"/>
</dbReference>
<accession>A0ABR3IDN6</accession>
<evidence type="ECO:0000256" key="2">
    <source>
        <dbReference type="ARBA" id="ARBA00005876"/>
    </source>
</evidence>
<dbReference type="PANTHER" id="PTHR11523">
    <property type="entry name" value="SODIUM/POTASSIUM-DEPENDENT ATPASE BETA SUBUNIT"/>
    <property type="match status" value="1"/>
</dbReference>
<dbReference type="Pfam" id="PF00287">
    <property type="entry name" value="Na_K-ATPase"/>
    <property type="match status" value="2"/>
</dbReference>
<keyword evidence="4" id="KW-0735">Signal-anchor</keyword>
<evidence type="ECO:0000256" key="3">
    <source>
        <dbReference type="ARBA" id="ARBA00022692"/>
    </source>
</evidence>
<comment type="subcellular location">
    <subcellularLocation>
        <location evidence="1">Membrane</location>
        <topology evidence="1">Single-pass type II membrane protein</topology>
    </subcellularLocation>
</comment>
<keyword evidence="3 7" id="KW-0812">Transmembrane</keyword>
<evidence type="ECO:0000256" key="1">
    <source>
        <dbReference type="ARBA" id="ARBA00004606"/>
    </source>
</evidence>
<dbReference type="PANTHER" id="PTHR11523:SF28">
    <property type="entry name" value="NA_K-ATPASE BETA SUBUNIT ISOFORM 4-RELATED"/>
    <property type="match status" value="1"/>
</dbReference>
<name>A0ABR3IDN6_LOXSC</name>
<dbReference type="InterPro" id="IPR000402">
    <property type="entry name" value="Na/K_ATPase_sub_beta"/>
</dbReference>
<comment type="caution">
    <text evidence="8">The sequence shown here is derived from an EMBL/GenBank/DDBJ whole genome shotgun (WGS) entry which is preliminary data.</text>
</comment>
<evidence type="ECO:0000256" key="7">
    <source>
        <dbReference type="SAM" id="Phobius"/>
    </source>
</evidence>
<sequence length="296" mass="33403">MTTKPNLETDWARAPPPSGPAWRQIANAFYNPEEKSFLGRTPKRWAIVLVFYSVFYAVLALMFAACMGGLFLTLDLKTPTYTLGKSLIGSNPGVASRPRPMDKDAVVRYDSGNSTGVKAYVDQLNEFFGPDGLATVSVLSEECTFKDNFGYPDTPCFFVKLNKIIGWKPECYNDAENLPAEMPEDLKEYIKTVETTKLNQIWVSCWEEKSNNTKIEYPWGRGLSADFYPYYKDDTYKSPVVAVKLSAPVNTPVVVRCRVWAKNVVYNKSLKEPSGYTRIQLQIEDNTTTDEPKAEN</sequence>
<gene>
    <name evidence="8" type="ORF">ABMA27_012999</name>
</gene>
<evidence type="ECO:0000256" key="5">
    <source>
        <dbReference type="ARBA" id="ARBA00022989"/>
    </source>
</evidence>
<proteinExistence type="inferred from homology"/>
<evidence type="ECO:0000256" key="4">
    <source>
        <dbReference type="ARBA" id="ARBA00022968"/>
    </source>
</evidence>
<evidence type="ECO:0000313" key="8">
    <source>
        <dbReference type="EMBL" id="KAL0894376.1"/>
    </source>
</evidence>
<feature type="transmembrane region" description="Helical" evidence="7">
    <location>
        <begin position="45"/>
        <end position="72"/>
    </location>
</feature>
<keyword evidence="5 7" id="KW-1133">Transmembrane helix</keyword>
<evidence type="ECO:0000313" key="9">
    <source>
        <dbReference type="Proteomes" id="UP001549920"/>
    </source>
</evidence>
<comment type="similarity">
    <text evidence="2">Belongs to the X(+)/potassium ATPases subunit beta family.</text>
</comment>
<keyword evidence="6 7" id="KW-0472">Membrane</keyword>
<protein>
    <submittedName>
        <fullName evidence="8">Uncharacterized protein</fullName>
    </submittedName>
</protein>
<dbReference type="Proteomes" id="UP001549920">
    <property type="component" value="Unassembled WGS sequence"/>
</dbReference>
<dbReference type="InterPro" id="IPR038702">
    <property type="entry name" value="Na/K_ATPase_sub_beta_sf"/>
</dbReference>